<evidence type="ECO:0000313" key="1">
    <source>
        <dbReference type="EMBL" id="MBG9387277.1"/>
    </source>
</evidence>
<keyword evidence="2" id="KW-1185">Reference proteome</keyword>
<accession>A0A931H2A9</accession>
<name>A0A931H2A9_9BURK</name>
<organism evidence="1 2">
    <name type="scientific">Caenimonas aquaedulcis</name>
    <dbReference type="NCBI Taxonomy" id="2793270"/>
    <lineage>
        <taxon>Bacteria</taxon>
        <taxon>Pseudomonadati</taxon>
        <taxon>Pseudomonadota</taxon>
        <taxon>Betaproteobacteria</taxon>
        <taxon>Burkholderiales</taxon>
        <taxon>Comamonadaceae</taxon>
        <taxon>Caenimonas</taxon>
    </lineage>
</organism>
<reference evidence="1" key="1">
    <citation type="submission" date="2020-11" db="EMBL/GenBank/DDBJ databases">
        <title>Bacterial whole genome sequence for Caenimonas sp. DR4.4.</title>
        <authorList>
            <person name="Le V."/>
            <person name="Ko S.-R."/>
            <person name="Ahn C.-Y."/>
            <person name="Oh H.-M."/>
        </authorList>
    </citation>
    <scope>NUCLEOTIDE SEQUENCE</scope>
    <source>
        <strain evidence="1">DR4.4</strain>
    </source>
</reference>
<gene>
    <name evidence="1" type="ORF">I5803_04545</name>
</gene>
<evidence type="ECO:0000313" key="2">
    <source>
        <dbReference type="Proteomes" id="UP000651050"/>
    </source>
</evidence>
<dbReference type="EMBL" id="JADWYS010000001">
    <property type="protein sequence ID" value="MBG9387277.1"/>
    <property type="molecule type" value="Genomic_DNA"/>
</dbReference>
<dbReference type="AlphaFoldDB" id="A0A931H2A9"/>
<dbReference type="Proteomes" id="UP000651050">
    <property type="component" value="Unassembled WGS sequence"/>
</dbReference>
<comment type="caution">
    <text evidence="1">The sequence shown here is derived from an EMBL/GenBank/DDBJ whole genome shotgun (WGS) entry which is preliminary data.</text>
</comment>
<proteinExistence type="predicted"/>
<sequence>MKFSRNDFKNSISGLILRRPAPPSDSVLEDGIEDIREAMLQMLGERGIKEFAATTRRIRYATEIQDLWYLRGDLMAALAGLDGEVTAREKIARINTRFQGLLPGDLNSRPSPLGR</sequence>
<dbReference type="RefSeq" id="WP_196985213.1">
    <property type="nucleotide sequence ID" value="NZ_JADWYS010000001.1"/>
</dbReference>
<protein>
    <submittedName>
        <fullName evidence="1">Uncharacterized protein</fullName>
    </submittedName>
</protein>